<evidence type="ECO:0000256" key="1">
    <source>
        <dbReference type="SAM" id="Phobius"/>
    </source>
</evidence>
<gene>
    <name evidence="2" type="ORF">LMG28138_05423</name>
</gene>
<keyword evidence="1" id="KW-0472">Membrane</keyword>
<dbReference type="RefSeq" id="WP_175107992.1">
    <property type="nucleotide sequence ID" value="NZ_CADIKM010000059.1"/>
</dbReference>
<feature type="transmembrane region" description="Helical" evidence="1">
    <location>
        <begin position="87"/>
        <end position="105"/>
    </location>
</feature>
<dbReference type="Proteomes" id="UP000494115">
    <property type="component" value="Unassembled WGS sequence"/>
</dbReference>
<evidence type="ECO:0000313" key="3">
    <source>
        <dbReference type="Proteomes" id="UP000494115"/>
    </source>
</evidence>
<name>A0A6S7BV73_9BURK</name>
<dbReference type="EMBL" id="CADIKM010000059">
    <property type="protein sequence ID" value="CAB3803901.1"/>
    <property type="molecule type" value="Genomic_DNA"/>
</dbReference>
<feature type="transmembrane region" description="Helical" evidence="1">
    <location>
        <begin position="61"/>
        <end position="80"/>
    </location>
</feature>
<organism evidence="2 3">
    <name type="scientific">Pararobbsia alpina</name>
    <dbReference type="NCBI Taxonomy" id="621374"/>
    <lineage>
        <taxon>Bacteria</taxon>
        <taxon>Pseudomonadati</taxon>
        <taxon>Pseudomonadota</taxon>
        <taxon>Betaproteobacteria</taxon>
        <taxon>Burkholderiales</taxon>
        <taxon>Burkholderiaceae</taxon>
        <taxon>Pararobbsia</taxon>
    </lineage>
</organism>
<evidence type="ECO:0000313" key="2">
    <source>
        <dbReference type="EMBL" id="CAB3803901.1"/>
    </source>
</evidence>
<feature type="transmembrane region" description="Helical" evidence="1">
    <location>
        <begin position="29"/>
        <end position="49"/>
    </location>
</feature>
<proteinExistence type="predicted"/>
<keyword evidence="1" id="KW-1133">Transmembrane helix</keyword>
<reference evidence="2 3" key="1">
    <citation type="submission" date="2020-04" db="EMBL/GenBank/DDBJ databases">
        <authorList>
            <person name="De Canck E."/>
        </authorList>
    </citation>
    <scope>NUCLEOTIDE SEQUENCE [LARGE SCALE GENOMIC DNA]</scope>
    <source>
        <strain evidence="2 3">LMG 28138</strain>
    </source>
</reference>
<dbReference type="AlphaFoldDB" id="A0A6S7BV73"/>
<protein>
    <submittedName>
        <fullName evidence="2">Uncharacterized protein</fullName>
    </submittedName>
</protein>
<sequence>MTNENLVVKPCPKCHEETNVVSHLRVGKLLAEVLMFAIMWVFMRLYAHISLSVGRYFDVHMGWPLLAWLVGVGILTTVGVARAQGRWIGLASIAGAVLGMSPLLATM</sequence>
<keyword evidence="1" id="KW-0812">Transmembrane</keyword>
<accession>A0A6S7BV73</accession>
<keyword evidence="3" id="KW-1185">Reference proteome</keyword>